<dbReference type="SMART" id="SM00320">
    <property type="entry name" value="WD40"/>
    <property type="match status" value="6"/>
</dbReference>
<gene>
    <name evidence="6" type="ORF">C6P46_006854</name>
</gene>
<evidence type="ECO:0000256" key="1">
    <source>
        <dbReference type="ARBA" id="ARBA00022574"/>
    </source>
</evidence>
<dbReference type="Proteomes" id="UP000777482">
    <property type="component" value="Unassembled WGS sequence"/>
</dbReference>
<organism evidence="6 7">
    <name type="scientific">Rhodotorula mucilaginosa</name>
    <name type="common">Yeast</name>
    <name type="synonym">Rhodotorula rubra</name>
    <dbReference type="NCBI Taxonomy" id="5537"/>
    <lineage>
        <taxon>Eukaryota</taxon>
        <taxon>Fungi</taxon>
        <taxon>Dikarya</taxon>
        <taxon>Basidiomycota</taxon>
        <taxon>Pucciniomycotina</taxon>
        <taxon>Microbotryomycetes</taxon>
        <taxon>Sporidiobolales</taxon>
        <taxon>Sporidiobolaceae</taxon>
        <taxon>Rhodotorula</taxon>
    </lineage>
</organism>
<dbReference type="EMBL" id="PUHQ01000009">
    <property type="protein sequence ID" value="KAG0665407.1"/>
    <property type="molecule type" value="Genomic_DNA"/>
</dbReference>
<keyword evidence="2" id="KW-0677">Repeat</keyword>
<dbReference type="InterPro" id="IPR036322">
    <property type="entry name" value="WD40_repeat_dom_sf"/>
</dbReference>
<dbReference type="Gene3D" id="2.130.10.10">
    <property type="entry name" value="YVTN repeat-like/Quinoprotein amine dehydrogenase"/>
    <property type="match status" value="3"/>
</dbReference>
<dbReference type="InterPro" id="IPR001680">
    <property type="entry name" value="WD40_rpt"/>
</dbReference>
<protein>
    <recommendedName>
        <fullName evidence="5">Anaphase-promoting complex subunit 4-like WD40 domain-containing protein</fullName>
    </recommendedName>
</protein>
<dbReference type="PANTHER" id="PTHR19848">
    <property type="entry name" value="WD40 REPEAT PROTEIN"/>
    <property type="match status" value="1"/>
</dbReference>
<dbReference type="PANTHER" id="PTHR19848:SF7">
    <property type="entry name" value="F-BOX AND WD-40 DOMAIN PROTEIN 7"/>
    <property type="match status" value="1"/>
</dbReference>
<name>A0A9P6W8F4_RHOMI</name>
<evidence type="ECO:0000259" key="5">
    <source>
        <dbReference type="Pfam" id="PF12894"/>
    </source>
</evidence>
<dbReference type="PROSITE" id="PS00678">
    <property type="entry name" value="WD_REPEATS_1"/>
    <property type="match status" value="1"/>
</dbReference>
<evidence type="ECO:0000256" key="3">
    <source>
        <dbReference type="PROSITE-ProRule" id="PRU00221"/>
    </source>
</evidence>
<evidence type="ECO:0000256" key="2">
    <source>
        <dbReference type="ARBA" id="ARBA00022737"/>
    </source>
</evidence>
<dbReference type="InterPro" id="IPR024977">
    <property type="entry name" value="Apc4-like_WD40_dom"/>
</dbReference>
<dbReference type="InterPro" id="IPR020472">
    <property type="entry name" value="WD40_PAC1"/>
</dbReference>
<feature type="region of interest" description="Disordered" evidence="4">
    <location>
        <begin position="1"/>
        <end position="37"/>
    </location>
</feature>
<feature type="repeat" description="WD" evidence="3">
    <location>
        <begin position="34"/>
        <end position="69"/>
    </location>
</feature>
<keyword evidence="1 3" id="KW-0853">WD repeat</keyword>
<feature type="repeat" description="WD" evidence="3">
    <location>
        <begin position="254"/>
        <end position="294"/>
    </location>
</feature>
<dbReference type="InterPro" id="IPR019775">
    <property type="entry name" value="WD40_repeat_CS"/>
</dbReference>
<dbReference type="PRINTS" id="PR00320">
    <property type="entry name" value="GPROTEINBRPT"/>
</dbReference>
<feature type="domain" description="Anaphase-promoting complex subunit 4-like WD40" evidence="5">
    <location>
        <begin position="166"/>
        <end position="215"/>
    </location>
</feature>
<dbReference type="OrthoDB" id="538223at2759"/>
<feature type="compositionally biased region" description="Pro residues" evidence="4">
    <location>
        <begin position="21"/>
        <end position="30"/>
    </location>
</feature>
<dbReference type="PROSITE" id="PS50294">
    <property type="entry name" value="WD_REPEATS_REGION"/>
    <property type="match status" value="2"/>
</dbReference>
<accession>A0A9P6W8F4</accession>
<dbReference type="Pfam" id="PF12894">
    <property type="entry name" value="ANAPC4_WD40"/>
    <property type="match status" value="1"/>
</dbReference>
<evidence type="ECO:0000256" key="4">
    <source>
        <dbReference type="SAM" id="MobiDB-lite"/>
    </source>
</evidence>
<dbReference type="PROSITE" id="PS50082">
    <property type="entry name" value="WD_REPEATS_2"/>
    <property type="match status" value="3"/>
</dbReference>
<feature type="repeat" description="WD" evidence="3">
    <location>
        <begin position="200"/>
        <end position="239"/>
    </location>
</feature>
<comment type="caution">
    <text evidence="6">The sequence shown here is derived from an EMBL/GenBank/DDBJ whole genome shotgun (WGS) entry which is preliminary data.</text>
</comment>
<keyword evidence="7" id="KW-1185">Reference proteome</keyword>
<evidence type="ECO:0000313" key="6">
    <source>
        <dbReference type="EMBL" id="KAG0665407.1"/>
    </source>
</evidence>
<dbReference type="SUPFAM" id="SSF50978">
    <property type="entry name" value="WD40 repeat-like"/>
    <property type="match status" value="1"/>
</dbReference>
<dbReference type="InterPro" id="IPR015943">
    <property type="entry name" value="WD40/YVTN_repeat-like_dom_sf"/>
</dbReference>
<dbReference type="AlphaFoldDB" id="A0A9P6W8F4"/>
<sequence>MSATYILSDVGEPAPNSSTLPPAPNAPPTSPDGEQGHSDAIWCAKWARKAGGGEVVATAGADHTIKLWDPQTPSVPIRTIRPRKALGVVGLDFDKSEQGASFLVSSTLDSVITRWSLDGEEEGRKELPAEQMATSGDKGKVTIMSSAKDNFGEVISTLEATGTFGTAVEYSKSGGLLAVASDKGYVSLFDSESGALVTAFPAHAAPIRSISFTSNLLITGSDDKRINVFDLRALTATSAGAGVTGGRRGQVASLGGHEGWVVKVEARNDRLLASGSSDGTIKLWDLSAPSLALATLRDHTADVWAIAWAPEPLNTAGNGNVIEGLGGAAAGLGGGRMCSAGEDGRLRWWRGGG</sequence>
<reference evidence="6 7" key="1">
    <citation type="submission" date="2020-11" db="EMBL/GenBank/DDBJ databases">
        <title>Kefir isolates.</title>
        <authorList>
            <person name="Marcisauskas S."/>
            <person name="Kim Y."/>
            <person name="Blasche S."/>
        </authorList>
    </citation>
    <scope>NUCLEOTIDE SEQUENCE [LARGE SCALE GENOMIC DNA]</scope>
    <source>
        <strain evidence="6 7">KR</strain>
    </source>
</reference>
<proteinExistence type="predicted"/>
<evidence type="ECO:0000313" key="7">
    <source>
        <dbReference type="Proteomes" id="UP000777482"/>
    </source>
</evidence>
<dbReference type="Pfam" id="PF00400">
    <property type="entry name" value="WD40"/>
    <property type="match status" value="2"/>
</dbReference>